<dbReference type="STRING" id="993615.L2GMV9"/>
<sequence length="238" mass="27610">MLDQEYNSRVIMGIHKFLVECIEKDVGNYGMRFINELSQLVKGLPEYRLDATVSQAKKRSNIEMDNWKLQLKAFVQNLSIDCESEKVLGFLNFADSNSLEPRLDFLLFLINVSYFTDTLKSIIHDSQSFLKNQKFNPDLTSQNKINNDMDSNGTDDSNIQRPTVLDNPLNTHIGKYRGYLLILLDYSIVLKDKDDFYMLEPKDVKIVLDDINPFDKVEKITYANLKTVLHELKEINKI</sequence>
<dbReference type="AlphaFoldDB" id="L2GMV9"/>
<evidence type="ECO:0000313" key="2">
    <source>
        <dbReference type="EMBL" id="ELA41969.1"/>
    </source>
</evidence>
<gene>
    <name evidence="2" type="ORF">VICG_00986</name>
</gene>
<proteinExistence type="predicted"/>
<dbReference type="Proteomes" id="UP000011082">
    <property type="component" value="Unassembled WGS sequence"/>
</dbReference>
<dbReference type="OrthoDB" id="10589649at2759"/>
<dbReference type="EMBL" id="JH370136">
    <property type="protein sequence ID" value="ELA41969.1"/>
    <property type="molecule type" value="Genomic_DNA"/>
</dbReference>
<keyword evidence="3" id="KW-1185">Reference proteome</keyword>
<evidence type="ECO:0000313" key="3">
    <source>
        <dbReference type="Proteomes" id="UP000011082"/>
    </source>
</evidence>
<dbReference type="HOGENOM" id="CLU_1166631_0_0_1"/>
<reference evidence="3" key="1">
    <citation type="submission" date="2011-05" db="EMBL/GenBank/DDBJ databases">
        <title>The genome sequence of Vittaforma corneae strain ATCC 50505.</title>
        <authorList>
            <consortium name="The Broad Institute Genome Sequencing Platform"/>
            <person name="Cuomo C."/>
            <person name="Didier E."/>
            <person name="Bowers L."/>
            <person name="Young S.K."/>
            <person name="Zeng Q."/>
            <person name="Gargeya S."/>
            <person name="Fitzgerald M."/>
            <person name="Haas B."/>
            <person name="Abouelleil A."/>
            <person name="Alvarado L."/>
            <person name="Arachchi H.M."/>
            <person name="Berlin A."/>
            <person name="Chapman S.B."/>
            <person name="Gearin G."/>
            <person name="Goldberg J."/>
            <person name="Griggs A."/>
            <person name="Gujja S."/>
            <person name="Hansen M."/>
            <person name="Heiman D."/>
            <person name="Howarth C."/>
            <person name="Larimer J."/>
            <person name="Lui A."/>
            <person name="MacDonald P.J.P."/>
            <person name="McCowen C."/>
            <person name="Montmayeur A."/>
            <person name="Murphy C."/>
            <person name="Neiman D."/>
            <person name="Pearson M."/>
            <person name="Priest M."/>
            <person name="Roberts A."/>
            <person name="Saif S."/>
            <person name="Shea T."/>
            <person name="Sisk P."/>
            <person name="Stolte C."/>
            <person name="Sykes S."/>
            <person name="Wortman J."/>
            <person name="Nusbaum C."/>
            <person name="Birren B."/>
        </authorList>
    </citation>
    <scope>NUCLEOTIDE SEQUENCE [LARGE SCALE GENOMIC DNA]</scope>
    <source>
        <strain evidence="3">ATCC 50505</strain>
    </source>
</reference>
<name>L2GMV9_VITCO</name>
<feature type="region of interest" description="Disordered" evidence="1">
    <location>
        <begin position="141"/>
        <end position="161"/>
    </location>
</feature>
<protein>
    <submittedName>
        <fullName evidence="2">Uncharacterized protein</fullName>
    </submittedName>
</protein>
<dbReference type="RefSeq" id="XP_007604433.1">
    <property type="nucleotide sequence ID" value="XM_007604371.1"/>
</dbReference>
<dbReference type="GeneID" id="19881698"/>
<dbReference type="InParanoid" id="L2GMV9"/>
<evidence type="ECO:0000256" key="1">
    <source>
        <dbReference type="SAM" id="MobiDB-lite"/>
    </source>
</evidence>
<dbReference type="VEuPathDB" id="MicrosporidiaDB:VICG_00986"/>
<organism evidence="2 3">
    <name type="scientific">Vittaforma corneae (strain ATCC 50505)</name>
    <name type="common">Microsporidian parasite</name>
    <name type="synonym">Nosema corneum</name>
    <dbReference type="NCBI Taxonomy" id="993615"/>
    <lineage>
        <taxon>Eukaryota</taxon>
        <taxon>Fungi</taxon>
        <taxon>Fungi incertae sedis</taxon>
        <taxon>Microsporidia</taxon>
        <taxon>Nosematidae</taxon>
        <taxon>Vittaforma</taxon>
    </lineage>
</organism>
<accession>L2GMV9</accession>